<feature type="binding site" evidence="9">
    <location>
        <position position="275"/>
    </location>
    <ligand>
        <name>K(+)</name>
        <dbReference type="ChEBI" id="CHEBI:29103"/>
    </ligand>
</feature>
<evidence type="ECO:0000259" key="11">
    <source>
        <dbReference type="Pfam" id="PF00294"/>
    </source>
</evidence>
<feature type="domain" description="Carbohydrate kinase PfkB" evidence="11">
    <location>
        <begin position="4"/>
        <end position="282"/>
    </location>
</feature>
<dbReference type="GO" id="GO:0005524">
    <property type="term" value="F:ATP binding"/>
    <property type="evidence" value="ECO:0007669"/>
    <property type="project" value="UniProtKB-UniRule"/>
</dbReference>
<comment type="pathway">
    <text evidence="9">Carbohydrate metabolism; D-ribose degradation; D-ribose 5-phosphate from beta-D-ribopyranose: step 2/2.</text>
</comment>
<dbReference type="Proteomes" id="UP000187608">
    <property type="component" value="Unassembled WGS sequence"/>
</dbReference>
<comment type="function">
    <text evidence="9">Catalyzes the phosphorylation of ribose at O-5 in a reaction requiring ATP and magnesium. The resulting D-ribose-5-phosphate can then be used either for sythesis of nucleotides, histidine, and tryptophan, or as a component of the pentose phosphate pathway.</text>
</comment>
<evidence type="ECO:0000256" key="6">
    <source>
        <dbReference type="ARBA" id="ARBA00022842"/>
    </source>
</evidence>
<feature type="binding site" evidence="9">
    <location>
        <begin position="208"/>
        <end position="213"/>
    </location>
    <ligand>
        <name>ATP</name>
        <dbReference type="ChEBI" id="CHEBI:30616"/>
    </ligand>
</feature>
<feature type="binding site" evidence="9">
    <location>
        <position position="270"/>
    </location>
    <ligand>
        <name>K(+)</name>
        <dbReference type="ChEBI" id="CHEBI:29103"/>
    </ligand>
</feature>
<feature type="binding site" evidence="9">
    <location>
        <position position="273"/>
    </location>
    <ligand>
        <name>K(+)</name>
        <dbReference type="ChEBI" id="CHEBI:29103"/>
    </ligand>
</feature>
<name>A0A1N7IRZ7_9BACI</name>
<feature type="binding site" evidence="9">
    <location>
        <position position="264"/>
    </location>
    <ligand>
        <name>ATP</name>
        <dbReference type="ChEBI" id="CHEBI:30616"/>
    </ligand>
</feature>
<keyword evidence="4 9" id="KW-0418">Kinase</keyword>
<keyword evidence="1 9" id="KW-0808">Transferase</keyword>
<dbReference type="RefSeq" id="WP_076556973.1">
    <property type="nucleotide sequence ID" value="NZ_FTOC01000002.1"/>
</dbReference>
<reference evidence="13" key="1">
    <citation type="submission" date="2017-01" db="EMBL/GenBank/DDBJ databases">
        <authorList>
            <person name="Varghese N."/>
            <person name="Submissions S."/>
        </authorList>
    </citation>
    <scope>NUCLEOTIDE SEQUENCE [LARGE SCALE GENOMIC DNA]</scope>
    <source>
        <strain evidence="13">DSM 23127</strain>
    </source>
</reference>
<keyword evidence="3 9" id="KW-0547">Nucleotide-binding</keyword>
<dbReference type="PRINTS" id="PR00990">
    <property type="entry name" value="RIBOKINASE"/>
</dbReference>
<dbReference type="HAMAP" id="MF_01987">
    <property type="entry name" value="Ribokinase"/>
    <property type="match status" value="1"/>
</dbReference>
<sequence>MRKPKVTVVGSINMDLVVSASRMPEKGETLMGDDFHTYPGGKGANQAVAATRAGADVTLIGAVGVDSFGQELMTHLEKQKVNMSLVTRKKDVPTGIATIILAENDNRIIVTPGANHSLTPEDIKKQEETIRNSDIVLFQLETPVEVVIKAAELAHQAGVKTILNPAPFQPIPEELFETIKYFTPNETEVKELTSGGMDGRLQKKLIVTMGEQGVSYTQDEQSKHVAAYKVNAIDTTGAGDTFNGSLAAKLASGSELNEAIDFANASAALSVEKAGAQNGMPEKEEVEKYLQGVRGNLK</sequence>
<dbReference type="SUPFAM" id="SSF53613">
    <property type="entry name" value="Ribokinase-like"/>
    <property type="match status" value="1"/>
</dbReference>
<evidence type="ECO:0000256" key="4">
    <source>
        <dbReference type="ARBA" id="ARBA00022777"/>
    </source>
</evidence>
<dbReference type="PANTHER" id="PTHR10584:SF166">
    <property type="entry name" value="RIBOKINASE"/>
    <property type="match status" value="1"/>
</dbReference>
<keyword evidence="8 9" id="KW-0119">Carbohydrate metabolism</keyword>
<accession>A0A1N7IRZ7</accession>
<dbReference type="AlphaFoldDB" id="A0A1N7IRZ7"/>
<evidence type="ECO:0000313" key="13">
    <source>
        <dbReference type="Proteomes" id="UP000187608"/>
    </source>
</evidence>
<dbReference type="InterPro" id="IPR011877">
    <property type="entry name" value="Ribokinase"/>
</dbReference>
<evidence type="ECO:0000256" key="10">
    <source>
        <dbReference type="NCBIfam" id="TIGR02152"/>
    </source>
</evidence>
<dbReference type="EC" id="2.7.1.15" evidence="9 10"/>
<dbReference type="Pfam" id="PF00294">
    <property type="entry name" value="PfkB"/>
    <property type="match status" value="1"/>
</dbReference>
<dbReference type="GO" id="GO:0004747">
    <property type="term" value="F:ribokinase activity"/>
    <property type="evidence" value="ECO:0007669"/>
    <property type="project" value="UniProtKB-UniRule"/>
</dbReference>
<evidence type="ECO:0000313" key="12">
    <source>
        <dbReference type="EMBL" id="SIS39797.1"/>
    </source>
</evidence>
<comment type="subunit">
    <text evidence="9">Homodimer.</text>
</comment>
<evidence type="ECO:0000256" key="8">
    <source>
        <dbReference type="ARBA" id="ARBA00023277"/>
    </source>
</evidence>
<comment type="activity regulation">
    <text evidence="9">Activated by a monovalent cation that binds near, but not in, the active site. The most likely occupant of the site in vivo is potassium. Ion binding induces a conformational change that may alter substrate affinity.</text>
</comment>
<dbReference type="GO" id="GO:0046872">
    <property type="term" value="F:metal ion binding"/>
    <property type="evidence" value="ECO:0007669"/>
    <property type="project" value="UniProtKB-KW"/>
</dbReference>
<dbReference type="PANTHER" id="PTHR10584">
    <property type="entry name" value="SUGAR KINASE"/>
    <property type="match status" value="1"/>
</dbReference>
<feature type="binding site" evidence="9">
    <location>
        <position position="236"/>
    </location>
    <ligand>
        <name>K(+)</name>
        <dbReference type="ChEBI" id="CHEBI:29103"/>
    </ligand>
</feature>
<evidence type="ECO:0000256" key="9">
    <source>
        <dbReference type="HAMAP-Rule" id="MF_01987"/>
    </source>
</evidence>
<comment type="similarity">
    <text evidence="9">Belongs to the carbohydrate kinase PfkB family. Ribokinase subfamily.</text>
</comment>
<keyword evidence="5 9" id="KW-0067">ATP-binding</keyword>
<dbReference type="GO" id="GO:0019303">
    <property type="term" value="P:D-ribose catabolic process"/>
    <property type="evidence" value="ECO:0007669"/>
    <property type="project" value="UniProtKB-UniRule"/>
</dbReference>
<keyword evidence="2 9" id="KW-0479">Metal-binding</keyword>
<feature type="binding site" evidence="9">
    <location>
        <position position="234"/>
    </location>
    <ligand>
        <name>K(+)</name>
        <dbReference type="ChEBI" id="CHEBI:29103"/>
    </ligand>
</feature>
<dbReference type="GO" id="GO:0005829">
    <property type="term" value="C:cytosol"/>
    <property type="evidence" value="ECO:0007669"/>
    <property type="project" value="TreeGrafter"/>
</dbReference>
<dbReference type="CDD" id="cd01174">
    <property type="entry name" value="ribokinase"/>
    <property type="match status" value="1"/>
</dbReference>
<comment type="subcellular location">
    <subcellularLocation>
        <location evidence="9">Cytoplasm</location>
    </subcellularLocation>
</comment>
<dbReference type="EMBL" id="FTOC01000002">
    <property type="protein sequence ID" value="SIS39797.1"/>
    <property type="molecule type" value="Genomic_DNA"/>
</dbReference>
<keyword evidence="7 9" id="KW-0630">Potassium</keyword>
<evidence type="ECO:0000256" key="2">
    <source>
        <dbReference type="ARBA" id="ARBA00022723"/>
    </source>
</evidence>
<keyword evidence="13" id="KW-1185">Reference proteome</keyword>
<proteinExistence type="inferred from homology"/>
<dbReference type="NCBIfam" id="TIGR02152">
    <property type="entry name" value="D_ribokin_bact"/>
    <property type="match status" value="1"/>
</dbReference>
<evidence type="ECO:0000256" key="1">
    <source>
        <dbReference type="ARBA" id="ARBA00022679"/>
    </source>
</evidence>
<comment type="caution">
    <text evidence="9">Lacks conserved residue(s) required for the propagation of feature annotation.</text>
</comment>
<organism evidence="12 13">
    <name type="scientific">Salimicrobium flavidum</name>
    <dbReference type="NCBI Taxonomy" id="570947"/>
    <lineage>
        <taxon>Bacteria</taxon>
        <taxon>Bacillati</taxon>
        <taxon>Bacillota</taxon>
        <taxon>Bacilli</taxon>
        <taxon>Bacillales</taxon>
        <taxon>Bacillaceae</taxon>
        <taxon>Salimicrobium</taxon>
    </lineage>
</organism>
<keyword evidence="9" id="KW-0963">Cytoplasm</keyword>
<protein>
    <recommendedName>
        <fullName evidence="9 10">Ribokinase</fullName>
        <shortName evidence="9">RK</shortName>
        <ecNumber evidence="9 10">2.7.1.15</ecNumber>
    </recommendedName>
</protein>
<evidence type="ECO:0000256" key="5">
    <source>
        <dbReference type="ARBA" id="ARBA00022840"/>
    </source>
</evidence>
<dbReference type="InterPro" id="IPR011611">
    <property type="entry name" value="PfkB_dom"/>
</dbReference>
<evidence type="ECO:0000256" key="3">
    <source>
        <dbReference type="ARBA" id="ARBA00022741"/>
    </source>
</evidence>
<dbReference type="InterPro" id="IPR002139">
    <property type="entry name" value="Ribo/fructo_kinase"/>
</dbReference>
<feature type="binding site" evidence="9">
    <location>
        <position position="185"/>
    </location>
    <ligand>
        <name>ATP</name>
        <dbReference type="ChEBI" id="CHEBI:30616"/>
    </ligand>
</feature>
<evidence type="ECO:0000256" key="7">
    <source>
        <dbReference type="ARBA" id="ARBA00022958"/>
    </source>
</evidence>
<dbReference type="Gene3D" id="3.40.1190.20">
    <property type="match status" value="1"/>
</dbReference>
<feature type="active site" description="Proton acceptor" evidence="9">
    <location>
        <position position="240"/>
    </location>
</feature>
<dbReference type="OrthoDB" id="9775849at2"/>
<comment type="cofactor">
    <cofactor evidence="9">
        <name>Mg(2+)</name>
        <dbReference type="ChEBI" id="CHEBI:18420"/>
    </cofactor>
    <text evidence="9">Requires a divalent cation, most likely magnesium in vivo, as an electrophilic catalyst to aid phosphoryl group transfer. It is the chelate of the metal and the nucleotide that is the actual substrate.</text>
</comment>
<feature type="binding site" evidence="9">
    <location>
        <position position="141"/>
    </location>
    <ligand>
        <name>substrate</name>
    </ligand>
</feature>
<dbReference type="UniPathway" id="UPA00916">
    <property type="reaction ID" value="UER00889"/>
</dbReference>
<dbReference type="InterPro" id="IPR029056">
    <property type="entry name" value="Ribokinase-like"/>
</dbReference>
<gene>
    <name evidence="9" type="primary">rbsK</name>
    <name evidence="12" type="ORF">SAMN05421687_10258</name>
</gene>
<comment type="catalytic activity">
    <reaction evidence="9">
        <text>D-ribose + ATP = D-ribose 5-phosphate + ADP + H(+)</text>
        <dbReference type="Rhea" id="RHEA:13697"/>
        <dbReference type="ChEBI" id="CHEBI:15378"/>
        <dbReference type="ChEBI" id="CHEBI:30616"/>
        <dbReference type="ChEBI" id="CHEBI:47013"/>
        <dbReference type="ChEBI" id="CHEBI:78346"/>
        <dbReference type="ChEBI" id="CHEBI:456216"/>
        <dbReference type="EC" id="2.7.1.15"/>
    </reaction>
</comment>
<feature type="binding site" evidence="9">
    <location>
        <begin position="41"/>
        <end position="45"/>
    </location>
    <ligand>
        <name>substrate</name>
    </ligand>
</feature>
<dbReference type="STRING" id="570947.SAMN05421687_10258"/>
<feature type="binding site" evidence="9">
    <location>
        <begin position="239"/>
        <end position="240"/>
    </location>
    <ligand>
        <name>ATP</name>
        <dbReference type="ChEBI" id="CHEBI:30616"/>
    </ligand>
</feature>
<keyword evidence="6 9" id="KW-0460">Magnesium</keyword>
<feature type="binding site" evidence="9">
    <location>
        <position position="240"/>
    </location>
    <ligand>
        <name>substrate</name>
    </ligand>
</feature>
<feature type="binding site" evidence="9">
    <location>
        <begin position="13"/>
        <end position="15"/>
    </location>
    <ligand>
        <name>substrate</name>
    </ligand>
</feature>